<feature type="domain" description="LysM" evidence="3">
    <location>
        <begin position="121"/>
        <end position="154"/>
    </location>
</feature>
<protein>
    <recommendedName>
        <fullName evidence="3">LysM domain-containing protein</fullName>
    </recommendedName>
</protein>
<sequence length="324" mass="35700">MDIGQTEEQNVDRRVMKPQHSKLVGKEKAPAPRLKGESGDSGWKWLVCCCDLSGCGLKGLVREPSLCLEARVCGSCRFLARRYVAGRLLVCGLYDAVGLAVGVGFGFEQQAAPNCDTVYGVEIGDTCFSVTQQFNLTTEFFTEINPNLVCDKVIMIKIQAATFAHRTWCGSNYSGELSVKLAKAKYLYASAVGICMLLLLVSFCFGVLYAAVKWTDLLGSAEEYEEKSEEPEQAAPEESEQQEVKAEEKEKLGDKQQEPEPEKEEVPLLISTDQTEDLLSLNEINPKVAELEESNALALVIVPPGFEEGFTSKAVIYFYGIPYN</sequence>
<evidence type="ECO:0000256" key="2">
    <source>
        <dbReference type="SAM" id="Phobius"/>
    </source>
</evidence>
<dbReference type="InterPro" id="IPR018392">
    <property type="entry name" value="LysM"/>
</dbReference>
<reference evidence="4 5" key="1">
    <citation type="journal article" date="2018" name="Proc. Natl. Acad. Sci. U.S.A.">
        <title>Draft genome sequence of Camellia sinensis var. sinensis provides insights into the evolution of the tea genome and tea quality.</title>
        <authorList>
            <person name="Wei C."/>
            <person name="Yang H."/>
            <person name="Wang S."/>
            <person name="Zhao J."/>
            <person name="Liu C."/>
            <person name="Gao L."/>
            <person name="Xia E."/>
            <person name="Lu Y."/>
            <person name="Tai Y."/>
            <person name="She G."/>
            <person name="Sun J."/>
            <person name="Cao H."/>
            <person name="Tong W."/>
            <person name="Gao Q."/>
            <person name="Li Y."/>
            <person name="Deng W."/>
            <person name="Jiang X."/>
            <person name="Wang W."/>
            <person name="Chen Q."/>
            <person name="Zhang S."/>
            <person name="Li H."/>
            <person name="Wu J."/>
            <person name="Wang P."/>
            <person name="Li P."/>
            <person name="Shi C."/>
            <person name="Zheng F."/>
            <person name="Jian J."/>
            <person name="Huang B."/>
            <person name="Shan D."/>
            <person name="Shi M."/>
            <person name="Fang C."/>
            <person name="Yue Y."/>
            <person name="Li F."/>
            <person name="Li D."/>
            <person name="Wei S."/>
            <person name="Han B."/>
            <person name="Jiang C."/>
            <person name="Yin Y."/>
            <person name="Xia T."/>
            <person name="Zhang Z."/>
            <person name="Bennetzen J.L."/>
            <person name="Zhao S."/>
            <person name="Wan X."/>
        </authorList>
    </citation>
    <scope>NUCLEOTIDE SEQUENCE [LARGE SCALE GENOMIC DNA]</scope>
    <source>
        <strain evidence="5">cv. Shuchazao</strain>
        <tissue evidence="4">Leaf</tissue>
    </source>
</reference>
<accession>A0A4S4DLA7</accession>
<keyword evidence="5" id="KW-1185">Reference proteome</keyword>
<dbReference type="Pfam" id="PF01476">
    <property type="entry name" value="LysM"/>
    <property type="match status" value="1"/>
</dbReference>
<dbReference type="STRING" id="542762.A0A4S4DLA7"/>
<proteinExistence type="predicted"/>
<feature type="region of interest" description="Disordered" evidence="1">
    <location>
        <begin position="224"/>
        <end position="267"/>
    </location>
</feature>
<dbReference type="Gene3D" id="3.10.350.10">
    <property type="entry name" value="LysM domain"/>
    <property type="match status" value="1"/>
</dbReference>
<keyword evidence="2" id="KW-0472">Membrane</keyword>
<dbReference type="AlphaFoldDB" id="A0A4S4DLA7"/>
<evidence type="ECO:0000256" key="1">
    <source>
        <dbReference type="SAM" id="MobiDB-lite"/>
    </source>
</evidence>
<keyword evidence="2" id="KW-0812">Transmembrane</keyword>
<dbReference type="EMBL" id="SDRB02010886">
    <property type="protein sequence ID" value="THG03713.1"/>
    <property type="molecule type" value="Genomic_DNA"/>
</dbReference>
<evidence type="ECO:0000313" key="4">
    <source>
        <dbReference type="EMBL" id="THG03713.1"/>
    </source>
</evidence>
<feature type="compositionally biased region" description="Basic and acidic residues" evidence="1">
    <location>
        <begin position="24"/>
        <end position="38"/>
    </location>
</feature>
<dbReference type="Proteomes" id="UP000306102">
    <property type="component" value="Unassembled WGS sequence"/>
</dbReference>
<evidence type="ECO:0000259" key="3">
    <source>
        <dbReference type="Pfam" id="PF01476"/>
    </source>
</evidence>
<feature type="transmembrane region" description="Helical" evidence="2">
    <location>
        <begin position="186"/>
        <end position="212"/>
    </location>
</feature>
<organism evidence="4 5">
    <name type="scientific">Camellia sinensis var. sinensis</name>
    <name type="common">China tea</name>
    <dbReference type="NCBI Taxonomy" id="542762"/>
    <lineage>
        <taxon>Eukaryota</taxon>
        <taxon>Viridiplantae</taxon>
        <taxon>Streptophyta</taxon>
        <taxon>Embryophyta</taxon>
        <taxon>Tracheophyta</taxon>
        <taxon>Spermatophyta</taxon>
        <taxon>Magnoliopsida</taxon>
        <taxon>eudicotyledons</taxon>
        <taxon>Gunneridae</taxon>
        <taxon>Pentapetalae</taxon>
        <taxon>asterids</taxon>
        <taxon>Ericales</taxon>
        <taxon>Theaceae</taxon>
        <taxon>Camellia</taxon>
    </lineage>
</organism>
<evidence type="ECO:0000313" key="5">
    <source>
        <dbReference type="Proteomes" id="UP000306102"/>
    </source>
</evidence>
<feature type="region of interest" description="Disordered" evidence="1">
    <location>
        <begin position="1"/>
        <end position="39"/>
    </location>
</feature>
<name>A0A4S4DLA7_CAMSN</name>
<dbReference type="InterPro" id="IPR036779">
    <property type="entry name" value="LysM_dom_sf"/>
</dbReference>
<gene>
    <name evidence="4" type="ORF">TEA_009082</name>
</gene>
<comment type="caution">
    <text evidence="4">The sequence shown here is derived from an EMBL/GenBank/DDBJ whole genome shotgun (WGS) entry which is preliminary data.</text>
</comment>
<feature type="compositionally biased region" description="Basic and acidic residues" evidence="1">
    <location>
        <begin position="242"/>
        <end position="266"/>
    </location>
</feature>
<keyword evidence="2" id="KW-1133">Transmembrane helix</keyword>
<feature type="compositionally biased region" description="Acidic residues" evidence="1">
    <location>
        <begin position="224"/>
        <end position="241"/>
    </location>
</feature>